<dbReference type="PROSITE" id="PS50181">
    <property type="entry name" value="FBOX"/>
    <property type="match status" value="1"/>
</dbReference>
<dbReference type="EMBL" id="GISG01214315">
    <property type="protein sequence ID" value="MBA4661944.1"/>
    <property type="molecule type" value="Transcribed_RNA"/>
</dbReference>
<dbReference type="InterPro" id="IPR032675">
    <property type="entry name" value="LRR_dom_sf"/>
</dbReference>
<reference evidence="3" key="2">
    <citation type="submission" date="2020-07" db="EMBL/GenBank/DDBJ databases">
        <authorList>
            <person name="Vera ALvarez R."/>
            <person name="Arias-Moreno D.M."/>
            <person name="Jimenez-Jacinto V."/>
            <person name="Jimenez-Bremont J.F."/>
            <person name="Swaminathan K."/>
            <person name="Moose S.P."/>
            <person name="Guerrero-Gonzalez M.L."/>
            <person name="Marino-Ramirez L."/>
            <person name="Landsman D."/>
            <person name="Rodriguez-Kessler M."/>
            <person name="Delgado-Sanchez P."/>
        </authorList>
    </citation>
    <scope>NUCLEOTIDE SEQUENCE</scope>
    <source>
        <tissue evidence="3">Cladode</tissue>
    </source>
</reference>
<feature type="region of interest" description="Disordered" evidence="1">
    <location>
        <begin position="17"/>
        <end position="38"/>
    </location>
</feature>
<sequence length="516" mass="57949">MEYGNSSVVEKLVAGEYVSGEPDGGDDCVDSPPTKRPQLSIQGRDRLSDLPDLPLLHILSHLNFQEAVRTSILSKRFDKLWNSVTVLNFSDEVFGKNNGQSFVKFVNTALLKFINVSPGFRDLEKFSLRFYYDSKYCKEVDAWIKSAVQRRVKSLHLNLIRFVQNLNYALPDFLHNDKNLVELVISCCSIPRDVEIGWSSLRLLSIKGAKLNEELISKMFLGCPVLETLELSDWSGFDRLKISSASLRVLKLAGEHKTGLSRHPENLAQLEISGPNLESLEISGTLHRTTVKLNDLGSLENAIIDFEVRVGKARYEFHLELVRGVLEDLRDVKTLALGGWCIKVLSAGEKYYLSPPSSARRSLTFCIPVILWDHLGIVNMLHSSPSLETLVIKLSCFSDKCGVKHTSAFPSDGDEGYYWTSWRTSSRCRSPLLKTVKIFGLESAGGAMKPLFQFLEFVLRNCGLLKKVVIRTSGYVMQEALEEALKLSSIPAASPDAVVHYEPPRLWIDPLHRYPA</sequence>
<dbReference type="Pfam" id="PF00646">
    <property type="entry name" value="F-box"/>
    <property type="match status" value="1"/>
</dbReference>
<feature type="domain" description="F-box" evidence="2">
    <location>
        <begin position="44"/>
        <end position="97"/>
    </location>
</feature>
<reference evidence="3" key="1">
    <citation type="journal article" date="2013" name="J. Plant Res.">
        <title>Effect of fungi and light on seed germination of three Opuntia species from semiarid lands of central Mexico.</title>
        <authorList>
            <person name="Delgado-Sanchez P."/>
            <person name="Jimenez-Bremont J.F."/>
            <person name="Guerrero-Gonzalez Mde L."/>
            <person name="Flores J."/>
        </authorList>
    </citation>
    <scope>NUCLEOTIDE SEQUENCE</scope>
    <source>
        <tissue evidence="3">Cladode</tissue>
    </source>
</reference>
<name>A0A7C9EIU0_OPUST</name>
<dbReference type="Gene3D" id="3.80.10.10">
    <property type="entry name" value="Ribonuclease Inhibitor"/>
    <property type="match status" value="1"/>
</dbReference>
<dbReference type="InterPro" id="IPR036047">
    <property type="entry name" value="F-box-like_dom_sf"/>
</dbReference>
<evidence type="ECO:0000313" key="3">
    <source>
        <dbReference type="EMBL" id="MBA4661944.1"/>
    </source>
</evidence>
<evidence type="ECO:0000259" key="2">
    <source>
        <dbReference type="PROSITE" id="PS50181"/>
    </source>
</evidence>
<dbReference type="AlphaFoldDB" id="A0A7C9EIU0"/>
<dbReference type="SUPFAM" id="SSF81383">
    <property type="entry name" value="F-box domain"/>
    <property type="match status" value="1"/>
</dbReference>
<dbReference type="InterPro" id="IPR001810">
    <property type="entry name" value="F-box_dom"/>
</dbReference>
<dbReference type="PANTHER" id="PTHR31900:SF32">
    <property type="entry name" value="F-BOX_RNI_FBD-LIKE DOMAIN PROTEIN"/>
    <property type="match status" value="1"/>
</dbReference>
<dbReference type="Pfam" id="PF23622">
    <property type="entry name" value="LRR_At1g61320_AtMIF1"/>
    <property type="match status" value="1"/>
</dbReference>
<protein>
    <recommendedName>
        <fullName evidence="2">F-box domain-containing protein</fullName>
    </recommendedName>
</protein>
<dbReference type="InterPro" id="IPR055357">
    <property type="entry name" value="LRR_At1g61320_AtMIF1"/>
</dbReference>
<dbReference type="SUPFAM" id="SSF52058">
    <property type="entry name" value="L domain-like"/>
    <property type="match status" value="1"/>
</dbReference>
<dbReference type="InterPro" id="IPR050232">
    <property type="entry name" value="FBL13/AtMIF1-like"/>
</dbReference>
<organism evidence="3">
    <name type="scientific">Opuntia streptacantha</name>
    <name type="common">Prickly pear cactus</name>
    <name type="synonym">Opuntia cardona</name>
    <dbReference type="NCBI Taxonomy" id="393608"/>
    <lineage>
        <taxon>Eukaryota</taxon>
        <taxon>Viridiplantae</taxon>
        <taxon>Streptophyta</taxon>
        <taxon>Embryophyta</taxon>
        <taxon>Tracheophyta</taxon>
        <taxon>Spermatophyta</taxon>
        <taxon>Magnoliopsida</taxon>
        <taxon>eudicotyledons</taxon>
        <taxon>Gunneridae</taxon>
        <taxon>Pentapetalae</taxon>
        <taxon>Caryophyllales</taxon>
        <taxon>Cactineae</taxon>
        <taxon>Cactaceae</taxon>
        <taxon>Opuntioideae</taxon>
        <taxon>Opuntia</taxon>
    </lineage>
</organism>
<proteinExistence type="predicted"/>
<evidence type="ECO:0000256" key="1">
    <source>
        <dbReference type="SAM" id="MobiDB-lite"/>
    </source>
</evidence>
<accession>A0A7C9EIU0</accession>
<dbReference type="PANTHER" id="PTHR31900">
    <property type="entry name" value="F-BOX/RNI SUPERFAMILY PROTEIN-RELATED"/>
    <property type="match status" value="1"/>
</dbReference>